<accession>A0A1R0F9J5</accession>
<keyword evidence="6" id="KW-0573">Peptidoglycan synthesis</keyword>
<dbReference type="Proteomes" id="UP000187344">
    <property type="component" value="Unassembled WGS sequence"/>
</dbReference>
<keyword evidence="7 16" id="KW-1133">Transmembrane helix</keyword>
<evidence type="ECO:0000313" key="17">
    <source>
        <dbReference type="EMBL" id="OLY43638.1"/>
    </source>
</evidence>
<keyword evidence="2" id="KW-0328">Glycosyltransferase</keyword>
<evidence type="ECO:0000256" key="9">
    <source>
        <dbReference type="ARBA" id="ARBA00032370"/>
    </source>
</evidence>
<dbReference type="GO" id="GO:0051301">
    <property type="term" value="P:cell division"/>
    <property type="evidence" value="ECO:0007669"/>
    <property type="project" value="UniProtKB-KW"/>
</dbReference>
<dbReference type="GO" id="GO:0005886">
    <property type="term" value="C:plasma membrane"/>
    <property type="evidence" value="ECO:0007669"/>
    <property type="project" value="TreeGrafter"/>
</dbReference>
<evidence type="ECO:0000256" key="5">
    <source>
        <dbReference type="ARBA" id="ARBA00022960"/>
    </source>
</evidence>
<evidence type="ECO:0000256" key="14">
    <source>
        <dbReference type="ARBA" id="ARBA00044770"/>
    </source>
</evidence>
<evidence type="ECO:0000256" key="3">
    <source>
        <dbReference type="ARBA" id="ARBA00022679"/>
    </source>
</evidence>
<sequence>MVSRADRGPIANWWWTIDRPILAACLMLMGLGIMLSFAASPTVASKIGIADSFYFVRWHIIFSFPALFTMIFVSFFTPRNIRRFCALLLLVTLVLLVATLLFGAEVKGSRRWISVLGVSVQASEFMKPAFVVMSAWLFSDQTRKNGIPGFLLAIILYGTCACLLVLEPDIGQTMLISATWGGLFFLAGVPIFIIILFIGLAIVGGFGAYLFVHHVQERVNGFLTGEGDTFQVDVGREAILHGGWFGQGPGEGTVKRIVPDSHTDFVFSVAAEEYGIVLCLLIVALFAFIVIRSMKIAMNERDSFTRFAIAGMAILFGCQSMINMAVNLHLMPPKGMTLPFISYGGSSMVAIAISMGILLSLTRRRPEARLSASLPTIMPAV</sequence>
<feature type="transmembrane region" description="Helical" evidence="16">
    <location>
        <begin position="274"/>
        <end position="291"/>
    </location>
</feature>
<keyword evidence="17" id="KW-0132">Cell division</keyword>
<keyword evidence="8 16" id="KW-0472">Membrane</keyword>
<evidence type="ECO:0000256" key="4">
    <source>
        <dbReference type="ARBA" id="ARBA00022692"/>
    </source>
</evidence>
<evidence type="ECO:0000256" key="10">
    <source>
        <dbReference type="ARBA" id="ARBA00033270"/>
    </source>
</evidence>
<dbReference type="AlphaFoldDB" id="A0A1R0F9J5"/>
<dbReference type="GO" id="GO:0015648">
    <property type="term" value="F:lipid-linked peptidoglycan transporter activity"/>
    <property type="evidence" value="ECO:0007669"/>
    <property type="project" value="TreeGrafter"/>
</dbReference>
<dbReference type="InterPro" id="IPR001182">
    <property type="entry name" value="FtsW/RodA"/>
</dbReference>
<dbReference type="PANTHER" id="PTHR30474">
    <property type="entry name" value="CELL CYCLE PROTEIN"/>
    <property type="match status" value="1"/>
</dbReference>
<evidence type="ECO:0000256" key="11">
    <source>
        <dbReference type="ARBA" id="ARBA00038053"/>
    </source>
</evidence>
<comment type="subcellular location">
    <subcellularLocation>
        <location evidence="1">Membrane</location>
        <topology evidence="1">Multi-pass membrane protein</topology>
    </subcellularLocation>
</comment>
<dbReference type="GO" id="GO:0008360">
    <property type="term" value="P:regulation of cell shape"/>
    <property type="evidence" value="ECO:0007669"/>
    <property type="project" value="UniProtKB-KW"/>
</dbReference>
<dbReference type="GO" id="GO:0009252">
    <property type="term" value="P:peptidoglycan biosynthetic process"/>
    <property type="evidence" value="ECO:0007669"/>
    <property type="project" value="UniProtKB-KW"/>
</dbReference>
<evidence type="ECO:0000313" key="18">
    <source>
        <dbReference type="Proteomes" id="UP000187344"/>
    </source>
</evidence>
<comment type="similarity">
    <text evidence="11">Belongs to the SEDS family. FtsW subfamily.</text>
</comment>
<dbReference type="GO" id="GO:0032153">
    <property type="term" value="C:cell division site"/>
    <property type="evidence" value="ECO:0007669"/>
    <property type="project" value="TreeGrafter"/>
</dbReference>
<evidence type="ECO:0000256" key="1">
    <source>
        <dbReference type="ARBA" id="ARBA00004141"/>
    </source>
</evidence>
<evidence type="ECO:0000256" key="6">
    <source>
        <dbReference type="ARBA" id="ARBA00022984"/>
    </source>
</evidence>
<evidence type="ECO:0000256" key="15">
    <source>
        <dbReference type="ARBA" id="ARBA00049902"/>
    </source>
</evidence>
<proteinExistence type="inferred from homology"/>
<feature type="transmembrane region" description="Helical" evidence="16">
    <location>
        <begin position="340"/>
        <end position="361"/>
    </location>
</feature>
<comment type="caution">
    <text evidence="17">The sequence shown here is derived from an EMBL/GenBank/DDBJ whole genome shotgun (WGS) entry which is preliminary data.</text>
</comment>
<gene>
    <name evidence="17" type="ORF">PEB0149_010700</name>
</gene>
<keyword evidence="4 16" id="KW-0812">Transmembrane</keyword>
<dbReference type="GO" id="GO:0008955">
    <property type="term" value="F:peptidoglycan glycosyltransferase activity"/>
    <property type="evidence" value="ECO:0007669"/>
    <property type="project" value="UniProtKB-EC"/>
</dbReference>
<dbReference type="EC" id="2.4.99.28" evidence="14"/>
<dbReference type="Pfam" id="PF01098">
    <property type="entry name" value="FTSW_RODA_SPOVE"/>
    <property type="match status" value="1"/>
</dbReference>
<comment type="catalytic activity">
    <reaction evidence="15">
        <text>[GlcNAc-(1-&gt;4)-Mur2Ac(oyl-L-Ala-gamma-D-Glu-L-Lys-D-Ala-D-Ala)](n)-di-trans,octa-cis-undecaprenyl diphosphate + beta-D-GlcNAc-(1-&gt;4)-Mur2Ac(oyl-L-Ala-gamma-D-Glu-L-Lys-D-Ala-D-Ala)-di-trans,octa-cis-undecaprenyl diphosphate = [GlcNAc-(1-&gt;4)-Mur2Ac(oyl-L-Ala-gamma-D-Glu-L-Lys-D-Ala-D-Ala)](n+1)-di-trans,octa-cis-undecaprenyl diphosphate + di-trans,octa-cis-undecaprenyl diphosphate + H(+)</text>
        <dbReference type="Rhea" id="RHEA:23708"/>
        <dbReference type="Rhea" id="RHEA-COMP:9602"/>
        <dbReference type="Rhea" id="RHEA-COMP:9603"/>
        <dbReference type="ChEBI" id="CHEBI:15378"/>
        <dbReference type="ChEBI" id="CHEBI:58405"/>
        <dbReference type="ChEBI" id="CHEBI:60033"/>
        <dbReference type="ChEBI" id="CHEBI:78435"/>
        <dbReference type="EC" id="2.4.99.28"/>
    </reaction>
</comment>
<feature type="transmembrane region" description="Helical" evidence="16">
    <location>
        <begin position="146"/>
        <end position="166"/>
    </location>
</feature>
<feature type="transmembrane region" description="Helical" evidence="16">
    <location>
        <begin position="21"/>
        <end position="44"/>
    </location>
</feature>
<evidence type="ECO:0000256" key="7">
    <source>
        <dbReference type="ARBA" id="ARBA00022989"/>
    </source>
</evidence>
<organism evidence="17 18">
    <name type="scientific">Bartonella apis</name>
    <dbReference type="NCBI Taxonomy" id="1686310"/>
    <lineage>
        <taxon>Bacteria</taxon>
        <taxon>Pseudomonadati</taxon>
        <taxon>Pseudomonadota</taxon>
        <taxon>Alphaproteobacteria</taxon>
        <taxon>Hyphomicrobiales</taxon>
        <taxon>Bartonellaceae</taxon>
        <taxon>Bartonella</taxon>
    </lineage>
</organism>
<evidence type="ECO:0000256" key="12">
    <source>
        <dbReference type="ARBA" id="ARBA00041185"/>
    </source>
</evidence>
<evidence type="ECO:0000256" key="13">
    <source>
        <dbReference type="ARBA" id="ARBA00041418"/>
    </source>
</evidence>
<protein>
    <recommendedName>
        <fullName evidence="12">Probable peptidoglycan glycosyltransferase FtsW</fullName>
        <ecNumber evidence="14">2.4.99.28</ecNumber>
    </recommendedName>
    <alternativeName>
        <fullName evidence="13">Cell division protein FtsW</fullName>
    </alternativeName>
    <alternativeName>
        <fullName evidence="10">Cell wall polymerase</fullName>
    </alternativeName>
    <alternativeName>
        <fullName evidence="9">Peptidoglycan polymerase</fullName>
    </alternativeName>
</protein>
<dbReference type="OrthoDB" id="9768187at2"/>
<dbReference type="EMBL" id="LXYT01000001">
    <property type="protein sequence ID" value="OLY43638.1"/>
    <property type="molecule type" value="Genomic_DNA"/>
</dbReference>
<keyword evidence="17" id="KW-0131">Cell cycle</keyword>
<feature type="transmembrane region" description="Helical" evidence="16">
    <location>
        <begin position="303"/>
        <end position="328"/>
    </location>
</feature>
<evidence type="ECO:0000256" key="16">
    <source>
        <dbReference type="SAM" id="Phobius"/>
    </source>
</evidence>
<feature type="transmembrane region" description="Helical" evidence="16">
    <location>
        <begin position="84"/>
        <end position="104"/>
    </location>
</feature>
<feature type="transmembrane region" description="Helical" evidence="16">
    <location>
        <begin position="178"/>
        <end position="211"/>
    </location>
</feature>
<evidence type="ECO:0000256" key="2">
    <source>
        <dbReference type="ARBA" id="ARBA00022676"/>
    </source>
</evidence>
<reference evidence="17 18" key="1">
    <citation type="submission" date="2016-12" db="EMBL/GenBank/DDBJ databases">
        <title>Comparative genomics of Bartonella apis.</title>
        <authorList>
            <person name="Engel P."/>
        </authorList>
    </citation>
    <scope>NUCLEOTIDE SEQUENCE [LARGE SCALE GENOMIC DNA]</scope>
    <source>
        <strain evidence="17 18">PEB0149</strain>
    </source>
</reference>
<name>A0A1R0F9J5_9HYPH</name>
<keyword evidence="3" id="KW-0808">Transferase</keyword>
<dbReference type="RefSeq" id="WP_075868710.1">
    <property type="nucleotide sequence ID" value="NZ_CALYQA010000004.1"/>
</dbReference>
<feature type="transmembrane region" description="Helical" evidence="16">
    <location>
        <begin position="56"/>
        <end position="77"/>
    </location>
</feature>
<keyword evidence="5" id="KW-0133">Cell shape</keyword>
<keyword evidence="18" id="KW-1185">Reference proteome</keyword>
<dbReference type="PANTHER" id="PTHR30474:SF2">
    <property type="entry name" value="PEPTIDOGLYCAN GLYCOSYLTRANSFERASE FTSW-RELATED"/>
    <property type="match status" value="1"/>
</dbReference>
<evidence type="ECO:0000256" key="8">
    <source>
        <dbReference type="ARBA" id="ARBA00023136"/>
    </source>
</evidence>